<accession>A0A133PKB1</accession>
<protein>
    <submittedName>
        <fullName evidence="1">Uncharacterized protein</fullName>
    </submittedName>
</protein>
<organism evidence="1">
    <name type="scientific">Peptoniphilus harei</name>
    <dbReference type="NCBI Taxonomy" id="54005"/>
    <lineage>
        <taxon>Bacteria</taxon>
        <taxon>Bacillati</taxon>
        <taxon>Bacillota</taxon>
        <taxon>Tissierellia</taxon>
        <taxon>Tissierellales</taxon>
        <taxon>Peptoniphilaceae</taxon>
        <taxon>Peptoniphilus</taxon>
    </lineage>
</organism>
<comment type="caution">
    <text evidence="1">The sequence shown here is derived from an EMBL/GenBank/DDBJ whole genome shotgun (WGS) entry which is preliminary data.</text>
</comment>
<dbReference type="RefSeq" id="WP_060800555.1">
    <property type="nucleotide sequence ID" value="NZ_KQ957105.1"/>
</dbReference>
<dbReference type="Proteomes" id="UP000070174">
    <property type="component" value="Unassembled WGS sequence"/>
</dbReference>
<gene>
    <name evidence="1" type="ORF">HMPREF3229_01565</name>
</gene>
<dbReference type="PATRIC" id="fig|54005.3.peg.1527"/>
<evidence type="ECO:0000313" key="2">
    <source>
        <dbReference type="Proteomes" id="UP000070174"/>
    </source>
</evidence>
<name>A0A133PKB1_9FIRM</name>
<proteinExistence type="predicted"/>
<reference evidence="1 2" key="1">
    <citation type="submission" date="2016-01" db="EMBL/GenBank/DDBJ databases">
        <authorList>
            <person name="Oliw E.H."/>
        </authorList>
    </citation>
    <scope>NUCLEOTIDE SEQUENCE [LARGE SCALE GENOMIC DNA]</scope>
    <source>
        <strain evidence="1 2">CMW7756A</strain>
    </source>
</reference>
<dbReference type="EMBL" id="LRQE01000039">
    <property type="protein sequence ID" value="KXA28933.1"/>
    <property type="molecule type" value="Genomic_DNA"/>
</dbReference>
<dbReference type="AlphaFoldDB" id="A0A133PKB1"/>
<evidence type="ECO:0000313" key="1">
    <source>
        <dbReference type="EMBL" id="KXA28933.1"/>
    </source>
</evidence>
<sequence length="97" mass="10961">MKKIECYETKDGKLFTSYEEALMHEKEEEIKSDLGSILNASIRTGDLMKKHVGENKLCSNPVDAQVVKKFLVSYMSEIMLKDFAAFKSLFDGGLSCK</sequence>